<keyword evidence="2" id="KW-1185">Reference proteome</keyword>
<evidence type="ECO:0000313" key="2">
    <source>
        <dbReference type="Proteomes" id="UP000326289"/>
    </source>
</evidence>
<gene>
    <name evidence="1" type="ORF">BDV30DRAFT_218701</name>
</gene>
<reference evidence="1 2" key="1">
    <citation type="submission" date="2019-04" db="EMBL/GenBank/DDBJ databases">
        <title>Fungal friends and foes A comparative genomics study of 23 Aspergillus species from section Flavi.</title>
        <authorList>
            <consortium name="DOE Joint Genome Institute"/>
            <person name="Kjaerbolling I."/>
            <person name="Vesth T.C."/>
            <person name="Frisvad J.C."/>
            <person name="Nybo J.L."/>
            <person name="Theobald S."/>
            <person name="Kildgaard S."/>
            <person name="Petersen T.I."/>
            <person name="Kuo A."/>
            <person name="Sato A."/>
            <person name="Lyhne E.K."/>
            <person name="Kogle M.E."/>
            <person name="Wiebenga A."/>
            <person name="Kun R.S."/>
            <person name="Lubbers R.J."/>
            <person name="Makela M.R."/>
            <person name="Barry K."/>
            <person name="Chovatia M."/>
            <person name="Clum A."/>
            <person name="Daum C."/>
            <person name="Haridas S."/>
            <person name="He G."/>
            <person name="LaButti K."/>
            <person name="Lipzen A."/>
            <person name="Mondo S."/>
            <person name="Pangilinan J."/>
            <person name="Riley R."/>
            <person name="Salamov A."/>
            <person name="Simmons B.A."/>
            <person name="Magnuson J.K."/>
            <person name="Henrissat B."/>
            <person name="Mortensen U.H."/>
            <person name="Larsen T.O."/>
            <person name="De vries R.P."/>
            <person name="Grigoriev I.V."/>
            <person name="Machida M."/>
            <person name="Baker S.E."/>
            <person name="Andersen M.R."/>
        </authorList>
    </citation>
    <scope>NUCLEOTIDE SEQUENCE [LARGE SCALE GENOMIC DNA]</scope>
    <source>
        <strain evidence="1 2">CBS 117635</strain>
    </source>
</reference>
<protein>
    <submittedName>
        <fullName evidence="1">Uncharacterized protein</fullName>
    </submittedName>
</protein>
<dbReference type="EMBL" id="ML732874">
    <property type="protein sequence ID" value="KAB8268270.1"/>
    <property type="molecule type" value="Genomic_DNA"/>
</dbReference>
<proteinExistence type="predicted"/>
<organism evidence="1 2">
    <name type="scientific">Aspergillus minisclerotigenes</name>
    <dbReference type="NCBI Taxonomy" id="656917"/>
    <lineage>
        <taxon>Eukaryota</taxon>
        <taxon>Fungi</taxon>
        <taxon>Dikarya</taxon>
        <taxon>Ascomycota</taxon>
        <taxon>Pezizomycotina</taxon>
        <taxon>Eurotiomycetes</taxon>
        <taxon>Eurotiomycetidae</taxon>
        <taxon>Eurotiales</taxon>
        <taxon>Aspergillaceae</taxon>
        <taxon>Aspergillus</taxon>
        <taxon>Aspergillus subgen. Circumdati</taxon>
    </lineage>
</organism>
<sequence length="68" mass="7648">MIIMNYYYPPTNAQTEVTPIPLITITLNQPFQNHQPLLRLLVIPRLQSIAEEKVRPSAVGLDDGSFLG</sequence>
<name>A0A5N6IQT7_9EURO</name>
<accession>A0A5N6IQT7</accession>
<dbReference type="AlphaFoldDB" id="A0A5N6IQT7"/>
<evidence type="ECO:0000313" key="1">
    <source>
        <dbReference type="EMBL" id="KAB8268270.1"/>
    </source>
</evidence>
<dbReference type="Proteomes" id="UP000326289">
    <property type="component" value="Unassembled WGS sequence"/>
</dbReference>